<dbReference type="InterPro" id="IPR017850">
    <property type="entry name" value="Alkaline_phosphatase_core_sf"/>
</dbReference>
<dbReference type="OrthoDB" id="413313at2759"/>
<accession>A0A8E0RKS8</accession>
<name>A0A8E0RKS8_9TREM</name>
<dbReference type="Proteomes" id="UP000728185">
    <property type="component" value="Unassembled WGS sequence"/>
</dbReference>
<dbReference type="EMBL" id="LUCM01010021">
    <property type="protein sequence ID" value="KAA0186019.1"/>
    <property type="molecule type" value="Genomic_DNA"/>
</dbReference>
<reference evidence="2" key="1">
    <citation type="submission" date="2019-05" db="EMBL/GenBank/DDBJ databases">
        <title>Annotation for the trematode Fasciolopsis buski.</title>
        <authorList>
            <person name="Choi Y.-J."/>
        </authorList>
    </citation>
    <scope>NUCLEOTIDE SEQUENCE</scope>
    <source>
        <strain evidence="2">HT</strain>
        <tissue evidence="2">Whole worm</tissue>
    </source>
</reference>
<keyword evidence="3" id="KW-1185">Reference proteome</keyword>
<comment type="caution">
    <text evidence="2">The sequence shown here is derived from an EMBL/GenBank/DDBJ whole genome shotgun (WGS) entry which is preliminary data.</text>
</comment>
<dbReference type="GO" id="GO:0005615">
    <property type="term" value="C:extracellular space"/>
    <property type="evidence" value="ECO:0007669"/>
    <property type="project" value="TreeGrafter"/>
</dbReference>
<keyword evidence="1" id="KW-1133">Transmembrane helix</keyword>
<dbReference type="PANTHER" id="PTHR10974">
    <property type="entry name" value="FI08016P-RELATED"/>
    <property type="match status" value="1"/>
</dbReference>
<feature type="transmembrane region" description="Helical" evidence="1">
    <location>
        <begin position="15"/>
        <end position="34"/>
    </location>
</feature>
<protein>
    <submittedName>
        <fullName evidence="2">Uncharacterized protein</fullName>
    </submittedName>
</protein>
<sequence>MTICRYVCSLSPSCILVSLLGFSTYVIFLGILTTKKLRLLEPNRYNDDRENVPICQVFHFGTDVFTNNAHETKIHPPKCHESSVLLKTNPTNSYQIFIVNGVLHIRNQSVNQAQTTRNNQCSLFPIVRLDEYHSIYGTPVTSIHDGYQTEWPAFMVLCQPSDNLNHQPHIRWNDKILKQQERHFICGSFPPVLMEEKRSNQQIAFNVLLLGLDSISRVAAERYLPQTMNWLRNRDQVELMDLYNIVGDGTTANLLALLTGLFETELPESRKSHVKRGKNRFESLGTTVLDHYPWLWDEFRRIGGYATHFIEDSPKWGTFQHRLTGFGTDRTPTHSYGRPCLLMSAQEAERFGKTLGCIGTRFTHHVLLESMTEFFLAYKNRPRFSLTFLSEMIHEDPAYASIMDSDILQILDRIDRDDAISNLDNREDRAPPFANTVLIMFADHGPRMGPSRLSAQGKMEERLPLLSFYLPRRLIRSWPEARVSLHQNRARLVTLFDVHATLRHLLHWQTNRQSDFKPEPFVYTNRSSRGNSLFVELPINRGCAEAHIPPQWCTCLNWYPVRLQSYWPKRLFDSVWKPWISQVAMAVVDRLNRQIKSAQCMDPVEVRCKKLRFLEVST</sequence>
<evidence type="ECO:0000313" key="3">
    <source>
        <dbReference type="Proteomes" id="UP000728185"/>
    </source>
</evidence>
<proteinExistence type="predicted"/>
<gene>
    <name evidence="2" type="ORF">FBUS_07891</name>
</gene>
<keyword evidence="1" id="KW-0472">Membrane</keyword>
<dbReference type="SUPFAM" id="SSF53649">
    <property type="entry name" value="Alkaline phosphatase-like"/>
    <property type="match status" value="1"/>
</dbReference>
<evidence type="ECO:0000256" key="1">
    <source>
        <dbReference type="SAM" id="Phobius"/>
    </source>
</evidence>
<dbReference type="Pfam" id="PF02995">
    <property type="entry name" value="DUF229"/>
    <property type="match status" value="1"/>
</dbReference>
<dbReference type="PANTHER" id="PTHR10974:SF1">
    <property type="entry name" value="FI08016P-RELATED"/>
    <property type="match status" value="1"/>
</dbReference>
<dbReference type="InterPro" id="IPR004245">
    <property type="entry name" value="DUF229"/>
</dbReference>
<dbReference type="AlphaFoldDB" id="A0A8E0RKS8"/>
<keyword evidence="1" id="KW-0812">Transmembrane</keyword>
<dbReference type="FunFam" id="3.40.720.10:FF:000017">
    <property type="entry name" value="Predicted protein"/>
    <property type="match status" value="1"/>
</dbReference>
<evidence type="ECO:0000313" key="2">
    <source>
        <dbReference type="EMBL" id="KAA0186019.1"/>
    </source>
</evidence>
<dbReference type="CDD" id="cd16021">
    <property type="entry name" value="ALP_like"/>
    <property type="match status" value="1"/>
</dbReference>
<dbReference type="Gene3D" id="3.40.720.10">
    <property type="entry name" value="Alkaline Phosphatase, subunit A"/>
    <property type="match status" value="1"/>
</dbReference>
<organism evidence="2 3">
    <name type="scientific">Fasciolopsis buskii</name>
    <dbReference type="NCBI Taxonomy" id="27845"/>
    <lineage>
        <taxon>Eukaryota</taxon>
        <taxon>Metazoa</taxon>
        <taxon>Spiralia</taxon>
        <taxon>Lophotrochozoa</taxon>
        <taxon>Platyhelminthes</taxon>
        <taxon>Trematoda</taxon>
        <taxon>Digenea</taxon>
        <taxon>Plagiorchiida</taxon>
        <taxon>Echinostomata</taxon>
        <taxon>Echinostomatoidea</taxon>
        <taxon>Fasciolidae</taxon>
        <taxon>Fasciolopsis</taxon>
    </lineage>
</organism>